<dbReference type="Proteomes" id="UP000326202">
    <property type="component" value="Chromosome"/>
</dbReference>
<organism evidence="1 2">
    <name type="scientific">Hypericibacter terrae</name>
    <dbReference type="NCBI Taxonomy" id="2602015"/>
    <lineage>
        <taxon>Bacteria</taxon>
        <taxon>Pseudomonadati</taxon>
        <taxon>Pseudomonadota</taxon>
        <taxon>Alphaproteobacteria</taxon>
        <taxon>Rhodospirillales</taxon>
        <taxon>Dongiaceae</taxon>
        <taxon>Hypericibacter</taxon>
    </lineage>
</organism>
<proteinExistence type="predicted"/>
<dbReference type="EMBL" id="CP042906">
    <property type="protein sequence ID" value="QEX18926.1"/>
    <property type="molecule type" value="Genomic_DNA"/>
</dbReference>
<accession>A0A5J6MVW1</accession>
<keyword evidence="2" id="KW-1185">Reference proteome</keyword>
<dbReference type="AlphaFoldDB" id="A0A5J6MVW1"/>
<reference evidence="1 2" key="1">
    <citation type="submission" date="2019-08" db="EMBL/GenBank/DDBJ databases">
        <title>Hyperibacter terrae gen. nov., sp. nov. and Hyperibacter viscosus sp. nov., two new members in the family Rhodospirillaceae isolated from the rhizosphere of Hypericum perforatum.</title>
        <authorList>
            <person name="Noviana Z."/>
        </authorList>
    </citation>
    <scope>NUCLEOTIDE SEQUENCE [LARGE SCALE GENOMIC DNA]</scope>
    <source>
        <strain evidence="1 2">R5913</strain>
    </source>
</reference>
<gene>
    <name evidence="1" type="ORF">FRZ44_42370</name>
</gene>
<evidence type="ECO:0000313" key="1">
    <source>
        <dbReference type="EMBL" id="QEX18926.1"/>
    </source>
</evidence>
<protein>
    <submittedName>
        <fullName evidence="1">Uncharacterized protein</fullName>
    </submittedName>
</protein>
<sequence>MTDIPTIFSAPTVRALIGGRKTKTKWLVWQRCPKGAHKPYDDARH</sequence>
<name>A0A5J6MVW1_9PROT</name>
<dbReference type="KEGG" id="htq:FRZ44_42370"/>
<evidence type="ECO:0000313" key="2">
    <source>
        <dbReference type="Proteomes" id="UP000326202"/>
    </source>
</evidence>
<dbReference type="RefSeq" id="WP_191908224.1">
    <property type="nucleotide sequence ID" value="NZ_CP042906.1"/>
</dbReference>